<sequence>MAKFFPKITQFPAESKRLFASPKLSEKAMYGVVYIILPPIPHNDQMLFELLTALPFSFLAISTLFGYNPPVKFNDF</sequence>
<dbReference type="RefSeq" id="WP_006719186.1">
    <property type="nucleotide sequence ID" value="NZ_GL622200.1"/>
</dbReference>
<evidence type="ECO:0000313" key="2">
    <source>
        <dbReference type="Proteomes" id="UP000032871"/>
    </source>
</evidence>
<accession>E6KZD2</accession>
<organism evidence="1 2">
    <name type="scientific">Aggregatibacter segnis ATCC 33393</name>
    <dbReference type="NCBI Taxonomy" id="888057"/>
    <lineage>
        <taxon>Bacteria</taxon>
        <taxon>Pseudomonadati</taxon>
        <taxon>Pseudomonadota</taxon>
        <taxon>Gammaproteobacteria</taxon>
        <taxon>Pasteurellales</taxon>
        <taxon>Pasteurellaceae</taxon>
        <taxon>Aggregatibacter</taxon>
    </lineage>
</organism>
<dbReference type="AlphaFoldDB" id="E6KZD2"/>
<protein>
    <submittedName>
        <fullName evidence="1">LysR family transcriptional regulator protein</fullName>
    </submittedName>
</protein>
<dbReference type="EMBL" id="AEPS01000010">
    <property type="protein sequence ID" value="EFU67127.1"/>
    <property type="molecule type" value="Genomic_DNA"/>
</dbReference>
<dbReference type="GeneID" id="60798925"/>
<proteinExistence type="predicted"/>
<gene>
    <name evidence="1" type="primary">lysR</name>
    <name evidence="1" type="ORF">HMPREF9064_1474</name>
</gene>
<reference evidence="1 2" key="1">
    <citation type="submission" date="2010-12" db="EMBL/GenBank/DDBJ databases">
        <authorList>
            <person name="Muzny D."/>
            <person name="Qin X."/>
            <person name="Deng J."/>
            <person name="Jiang H."/>
            <person name="Liu Y."/>
            <person name="Qu J."/>
            <person name="Song X.-Z."/>
            <person name="Zhang L."/>
            <person name="Thornton R."/>
            <person name="Coyle M."/>
            <person name="Francisco L."/>
            <person name="Jackson L."/>
            <person name="Javaid M."/>
            <person name="Korchina V."/>
            <person name="Kovar C."/>
            <person name="Mata R."/>
            <person name="Mathew T."/>
            <person name="Ngo R."/>
            <person name="Nguyen L."/>
            <person name="Nguyen N."/>
            <person name="Okwuonu G."/>
            <person name="Ongeri F."/>
            <person name="Pham C."/>
            <person name="Simmons D."/>
            <person name="Wilczek-Boney K."/>
            <person name="Hale W."/>
            <person name="Jakkamsetti A."/>
            <person name="Pham P."/>
            <person name="Ruth R."/>
            <person name="San Lucas F."/>
            <person name="Warren J."/>
            <person name="Zhang J."/>
            <person name="Zhao Z."/>
            <person name="Zhou C."/>
            <person name="Zhu D."/>
            <person name="Lee S."/>
            <person name="Bess C."/>
            <person name="Blankenburg K."/>
            <person name="Forbes L."/>
            <person name="Fu Q."/>
            <person name="Gubbala S."/>
            <person name="Hirani K."/>
            <person name="Jayaseelan J.C."/>
            <person name="Lara F."/>
            <person name="Munidasa M."/>
            <person name="Palculict T."/>
            <person name="Patil S."/>
            <person name="Pu L.-L."/>
            <person name="Saada N."/>
            <person name="Tang L."/>
            <person name="Weissenberger G."/>
            <person name="Zhu Y."/>
            <person name="Hemphill L."/>
            <person name="Shang Y."/>
            <person name="Youmans B."/>
            <person name="Ayvaz T."/>
            <person name="Ross M."/>
            <person name="Santibanez J."/>
            <person name="Aqrawi P."/>
            <person name="Gross S."/>
            <person name="Joshi V."/>
            <person name="Fowler G."/>
            <person name="Nazareth L."/>
            <person name="Reid J."/>
            <person name="Worley K."/>
            <person name="Petrosino J."/>
            <person name="Highlander S."/>
            <person name="Gibbs R."/>
        </authorList>
    </citation>
    <scope>NUCLEOTIDE SEQUENCE [LARGE SCALE GENOMIC DNA]</scope>
    <source>
        <strain evidence="1 2">ATCC 33393</strain>
    </source>
</reference>
<comment type="caution">
    <text evidence="1">The sequence shown here is derived from an EMBL/GenBank/DDBJ whole genome shotgun (WGS) entry which is preliminary data.</text>
</comment>
<dbReference type="OrthoDB" id="9865869at2"/>
<dbReference type="HOGENOM" id="CLU_2646432_0_0_6"/>
<evidence type="ECO:0000313" key="1">
    <source>
        <dbReference type="EMBL" id="EFU67127.1"/>
    </source>
</evidence>
<dbReference type="Proteomes" id="UP000032871">
    <property type="component" value="Unassembled WGS sequence"/>
</dbReference>
<name>E6KZD2_9PAST</name>
<keyword evidence="2" id="KW-1185">Reference proteome</keyword>